<dbReference type="GO" id="GO:0042981">
    <property type="term" value="P:regulation of apoptotic process"/>
    <property type="evidence" value="ECO:0007669"/>
    <property type="project" value="UniProtKB-ARBA"/>
</dbReference>
<dbReference type="CDD" id="cd16851">
    <property type="entry name" value="STAT1_CCD"/>
    <property type="match status" value="1"/>
</dbReference>
<feature type="domain" description="SH2" evidence="19">
    <location>
        <begin position="1282"/>
        <end position="1378"/>
    </location>
</feature>
<dbReference type="GO" id="GO:0060337">
    <property type="term" value="P:type I interferon-mediated signaling pathway"/>
    <property type="evidence" value="ECO:0007669"/>
    <property type="project" value="UniProtKB-ARBA"/>
</dbReference>
<evidence type="ECO:0000256" key="2">
    <source>
        <dbReference type="ARBA" id="ARBA00004496"/>
    </source>
</evidence>
<evidence type="ECO:0000256" key="11">
    <source>
        <dbReference type="ARBA" id="ARBA00022999"/>
    </source>
</evidence>
<dbReference type="SMART" id="SM00964">
    <property type="entry name" value="STAT_int"/>
    <property type="match status" value="2"/>
</dbReference>
<dbReference type="GO" id="GO:0005737">
    <property type="term" value="C:cytoplasm"/>
    <property type="evidence" value="ECO:0007669"/>
    <property type="project" value="UniProtKB-SubCell"/>
</dbReference>
<evidence type="ECO:0000256" key="7">
    <source>
        <dbReference type="ARBA" id="ARBA00022553"/>
    </source>
</evidence>
<dbReference type="Gene3D" id="2.60.40.630">
    <property type="entry name" value="STAT transcription factor, DNA-binding domain"/>
    <property type="match status" value="4"/>
</dbReference>
<dbReference type="Gene3D" id="3.30.505.10">
    <property type="entry name" value="SH2 domain"/>
    <property type="match status" value="4"/>
</dbReference>
<dbReference type="GO" id="GO:0051607">
    <property type="term" value="P:defense response to virus"/>
    <property type="evidence" value="ECO:0007669"/>
    <property type="project" value="UniProtKB-ARBA"/>
</dbReference>
<dbReference type="InterPro" id="IPR013801">
    <property type="entry name" value="STAT_TF_DNA-bd"/>
</dbReference>
<keyword evidence="6" id="KW-1017">Isopeptide bond</keyword>
<evidence type="ECO:0000256" key="12">
    <source>
        <dbReference type="ARBA" id="ARBA00023015"/>
    </source>
</evidence>
<dbReference type="GO" id="GO:0051093">
    <property type="term" value="P:negative regulation of developmental process"/>
    <property type="evidence" value="ECO:0007669"/>
    <property type="project" value="UniProtKB-ARBA"/>
</dbReference>
<evidence type="ECO:0000313" key="21">
    <source>
        <dbReference type="Proteomes" id="UP000290572"/>
    </source>
</evidence>
<dbReference type="GO" id="GO:0003677">
    <property type="term" value="F:DNA binding"/>
    <property type="evidence" value="ECO:0007669"/>
    <property type="project" value="UniProtKB-KW"/>
</dbReference>
<dbReference type="Pfam" id="PF02864">
    <property type="entry name" value="STAT_bind"/>
    <property type="match status" value="3"/>
</dbReference>
<evidence type="ECO:0000256" key="6">
    <source>
        <dbReference type="ARBA" id="ARBA00022499"/>
    </source>
</evidence>
<evidence type="ECO:0000256" key="17">
    <source>
        <dbReference type="ARBA" id="ARBA00023242"/>
    </source>
</evidence>
<evidence type="ECO:0000256" key="9">
    <source>
        <dbReference type="ARBA" id="ARBA00022843"/>
    </source>
</evidence>
<dbReference type="InterPro" id="IPR013799">
    <property type="entry name" value="STAT_TF_prot_interaction"/>
</dbReference>
<gene>
    <name evidence="20" type="ORF">ROHU_017066</name>
</gene>
<dbReference type="Gene3D" id="1.10.532.10">
    <property type="entry name" value="STAT transcription factor, N-terminal domain"/>
    <property type="match status" value="2"/>
</dbReference>
<dbReference type="GO" id="GO:0000981">
    <property type="term" value="F:DNA-binding transcription factor activity, RNA polymerase II-specific"/>
    <property type="evidence" value="ECO:0007669"/>
    <property type="project" value="UniProtKB-ARBA"/>
</dbReference>
<dbReference type="Pfam" id="PF02865">
    <property type="entry name" value="STAT_int"/>
    <property type="match status" value="2"/>
</dbReference>
<evidence type="ECO:0000256" key="8">
    <source>
        <dbReference type="ARBA" id="ARBA00022765"/>
    </source>
</evidence>
<dbReference type="PANTHER" id="PTHR11801">
    <property type="entry name" value="SIGNAL TRANSDUCER AND ACTIVATOR OF TRANSCRIPTION"/>
    <property type="match status" value="1"/>
</dbReference>
<evidence type="ECO:0000256" key="4">
    <source>
        <dbReference type="ARBA" id="ARBA00022481"/>
    </source>
</evidence>
<dbReference type="FunFam" id="1.10.532.10:FF:000001">
    <property type="entry name" value="Signal transducer and activator of transcription"/>
    <property type="match status" value="2"/>
</dbReference>
<dbReference type="InterPro" id="IPR013800">
    <property type="entry name" value="STAT_TF_alpha"/>
</dbReference>
<evidence type="ECO:0000256" key="16">
    <source>
        <dbReference type="ARBA" id="ARBA00023163"/>
    </source>
</evidence>
<dbReference type="PROSITE" id="PS50001">
    <property type="entry name" value="SH2"/>
    <property type="match status" value="4"/>
</dbReference>
<evidence type="ECO:0000256" key="5">
    <source>
        <dbReference type="ARBA" id="ARBA00022490"/>
    </source>
</evidence>
<dbReference type="SUPFAM" id="SSF55550">
    <property type="entry name" value="SH2 domain"/>
    <property type="match status" value="4"/>
</dbReference>
<dbReference type="FunFam" id="1.10.238.10:FF:000012">
    <property type="entry name" value="Signal transducer and activator of transcription"/>
    <property type="match status" value="2"/>
</dbReference>
<dbReference type="CDD" id="cd16845">
    <property type="entry name" value="STAT1_DBD"/>
    <property type="match status" value="1"/>
</dbReference>
<keyword evidence="14" id="KW-0238">DNA-binding</keyword>
<dbReference type="InterPro" id="IPR048988">
    <property type="entry name" value="STAT_linker"/>
</dbReference>
<comment type="similarity">
    <text evidence="3">Belongs to the transcription factor STAT family.</text>
</comment>
<keyword evidence="17" id="KW-0539">Nucleus</keyword>
<dbReference type="InterPro" id="IPR036535">
    <property type="entry name" value="STAT_N_sf"/>
</dbReference>
<keyword evidence="11 18" id="KW-0727">SH2 domain</keyword>
<keyword evidence="16" id="KW-0804">Transcription</keyword>
<dbReference type="InterPro" id="IPR001217">
    <property type="entry name" value="STAT"/>
</dbReference>
<dbReference type="Pfam" id="PF21354">
    <property type="entry name" value="STAT_linker"/>
    <property type="match status" value="2"/>
</dbReference>
<dbReference type="GO" id="GO:0060333">
    <property type="term" value="P:type II interferon-mediated signaling pathway"/>
    <property type="evidence" value="ECO:0007669"/>
    <property type="project" value="UniProtKB-ARBA"/>
</dbReference>
<dbReference type="GO" id="GO:0060429">
    <property type="term" value="P:epithelium development"/>
    <property type="evidence" value="ECO:0007669"/>
    <property type="project" value="UniProtKB-ARBA"/>
</dbReference>
<dbReference type="Proteomes" id="UP000290572">
    <property type="component" value="Unassembled WGS sequence"/>
</dbReference>
<keyword evidence="12" id="KW-0805">Transcription regulation</keyword>
<dbReference type="FunFam" id="1.20.1050.20:FF:000001">
    <property type="entry name" value="Signal transducer and activator of transcription"/>
    <property type="match status" value="3"/>
</dbReference>
<dbReference type="InterPro" id="IPR046991">
    <property type="entry name" value="STAT4_CC"/>
</dbReference>
<sequence length="2133" mass="245021">MSQWKQIQQLDIKFLEQVDYFYDDNFPMELRQVLANWIESQDWETASNHESMATVLFNNFLIQLERQCSQEQNFLHRHNLKRIFHQIQVKYKANPLHMAAVICNCLREERRILSTASMQEQGPLEKSMQNSAALEKQKVLDNKVAVIRSSVQMLDQGVKYLEDMQDDFDFRYKTLQLRDPVERNSLTMKQEVTTLQEILNRLDFKRKEILSKIADVIKEIDALISSQLNPELKEWKRRQQIACIGGPVLIGLDQLQNWFTLTAQSLFQIKRQLDKLGELILKVTYESDPIPLQRPQMEEQVKYLIYHLIKSSFVVEKQPCMPTHPQKPLIIKTQVQFTTKVRDLPPGKVNRQFFILTNNTKVMDVEESTGCLSVEFRHLQLKERKCPTGGKGNEGPLSVTEELHSLNFEAMLMLQGLDIDLETCSLPLVVISNVSQLPGGWASVMWYNLLTDDPKNLGFFSNPLRASWSQLSEVLSWQFSSFAGRGLNKEQLNMLGDKLLGQHASYNDCQVTWSKFWKENIPGKSFSFWLWLDSILDLIKKHLLPVWIDGYIMGFVSKEMERALLKEKEPGTFLLRFSESHLGGITFTWVEQDENGDPKFISVEPYTKNRLNALPIADIIRDYKVIADGVVPENPLKFLYPDIPKDEAFGKHYNSQQNKVCPYIQTQLVPISHRNGPVQNACSSPEPPMSPGMFEIITQHLSPFEFESAMSLWSQLQLLDSLYLEQVDQLYDEAFPMEIRQYLSQWIESHDWESVASNVSLATLRFHELLNQLDEHYSRLGLGNNFLLQHNIRKIKRNLQEHFQEDPVHMAMIIASTLNEERKILQAALSSQATGGSSTGSITMEQQNVLGNKVNNLKTTVQEIEQNIQVLEDVQDEYDFKRNTLQSRVEHEMNGQITKEIQQEEMAIKQMFVGLSMKRQLVIKDIANALTLAEQIQLTLISDELPEWKKRQQMACIGGPPNACLDQLQSWFTVVAECLQQIRQQLKKVQELVQKFTYNNDPLTLGKSQLDEQALSLFRNIILNSLVVERQPCMPTHPQRPLVIKTGVQFTVKIRSLVKLPELNCQLKIKVSIDKDLTEKDTVKGCRKFNILGTFSKIMNLEESSGCLAAEFRHLQLKEMKCNNRTNEAPLIISEELHILNFETELIQPELCVDLSITSLPIVVISHVNQLPSAWGSILWYNMCCSEPHNLTFFLNPPPVKWGQFSKILSWQFSSVTKRALNSEQLTTLADKLLGPEAQGDHEGLINWNTFCKMSPNERGVPFWLWIDGILDLIKRHLLNIWNDGYIIGFLSKEREKALLRDKLPGTFLLRFSETCRDGGITITWVECSQDGEPKTHSVKPYTKSDLASISLPNVIRDYTLTAAEKIPVNPLIYLFPDIPKEEAFGRYYTSSSDVEAETTGQTTKESQQEEMATEQMFTDLNIKREVVMKEIANVLTVAEQIQITVISEELEEETADVLYWKSPQHLSAAAAKLFSCGGEIALYAYTTQETLGDKNRNSNHSQDKVMKPKVTLKDSSSGIHFIKYIIGFLSKEREKALLRDKLPGTFLLRFNENSRCGGIIITWVERSQDEPYTTMDLNRMSLPNIIRDYTITDGEKDPVNPLIYLYPDIPRDVAFGRYYTSTSDAYVSSLICFNSFLVQQTKTKPCTDNIQGKADSSQGSRMEQEKELDHKVNILKKSVQVIEQDIQVLEDLQHKYDLKRKSSEGQVKAETMGHTTKESQQEEMATEQMFTDINIKREMVKKEIGNALILVEQIQLTLISEELPEWKKRQQMACIGGPHNTCLEQLQSWFTVVAECLQQMHQQLKKVQELVQKLTYKNDPLALQLDEQALSLYKNLISNSLVVERQPYMLWHPRRPLVLKNIVQFTVKIRLLVKLPELNSQPKVKISIDKFRNFILLGLGIKVMTLDESSGCLAAEFRHVVIKEKRPSNRSKELSITVYEELHLISFDMQLILPELCIDLSITCLPVVLINPICRLSNALGSILWYNMCCSEPHVLKPKVTLKHSSPGIHFIKYVIGFLSREREAALLRDKLPGTFLLRFSENSRCGGIIITWVERSQDGEPVIHSTKPYTRTDLNRMSLPNIIRDYTISDGEKDPVNPLIYLYPDIPRDVAFGRYYTSASDGEMNKDRLLV</sequence>
<evidence type="ECO:0007829" key="22">
    <source>
        <dbReference type="PeptideAtlas" id="A0A498NHR6"/>
    </source>
</evidence>
<dbReference type="FunFam" id="3.30.505.10:FF:000003">
    <property type="entry name" value="Signal transducer and activator of transcription"/>
    <property type="match status" value="4"/>
</dbReference>
<comment type="subcellular location">
    <subcellularLocation>
        <location evidence="2">Cytoplasm</location>
    </subcellularLocation>
    <subcellularLocation>
        <location evidence="1">Nucleus</location>
    </subcellularLocation>
</comment>
<evidence type="ECO:0000256" key="14">
    <source>
        <dbReference type="ARBA" id="ARBA00023125"/>
    </source>
</evidence>
<evidence type="ECO:0000256" key="10">
    <source>
        <dbReference type="ARBA" id="ARBA00022990"/>
    </source>
</evidence>
<keyword evidence="10" id="KW-0007">Acetylation</keyword>
<evidence type="ECO:0000256" key="13">
    <source>
        <dbReference type="ARBA" id="ARBA00023054"/>
    </source>
</evidence>
<dbReference type="SUPFAM" id="SSF49417">
    <property type="entry name" value="p53-like transcription factors"/>
    <property type="match status" value="3"/>
</dbReference>
<proteinExistence type="evidence at protein level"/>
<keyword evidence="13" id="KW-0175">Coiled coil</keyword>
<dbReference type="SUPFAM" id="SSF47655">
    <property type="entry name" value="STAT"/>
    <property type="match status" value="4"/>
</dbReference>
<dbReference type="Pfam" id="PF01017">
    <property type="entry name" value="STAT_alpha"/>
    <property type="match status" value="4"/>
</dbReference>
<keyword evidence="15" id="KW-0010">Activator</keyword>
<dbReference type="GO" id="GO:0007259">
    <property type="term" value="P:cell surface receptor signaling pathway via JAK-STAT"/>
    <property type="evidence" value="ECO:0007669"/>
    <property type="project" value="UniProtKB-ARBA"/>
</dbReference>
<keyword evidence="5" id="KW-0963">Cytoplasm</keyword>
<evidence type="ECO:0000256" key="15">
    <source>
        <dbReference type="ARBA" id="ARBA00023159"/>
    </source>
</evidence>
<keyword evidence="9" id="KW-0832">Ubl conjugation</keyword>
<dbReference type="Gene3D" id="1.10.238.10">
    <property type="entry name" value="EF-hand"/>
    <property type="match status" value="2"/>
</dbReference>
<keyword evidence="21" id="KW-1185">Reference proteome</keyword>
<keyword evidence="7" id="KW-0597">Phosphoprotein</keyword>
<dbReference type="FunFam" id="2.60.40.630:FF:000001">
    <property type="entry name" value="Signal transducer and activator of transcription"/>
    <property type="match status" value="2"/>
</dbReference>
<keyword evidence="4" id="KW-0488">Methylation</keyword>
<dbReference type="CDD" id="cd16854">
    <property type="entry name" value="STAT4_CCD"/>
    <property type="match status" value="1"/>
</dbReference>
<evidence type="ECO:0000256" key="3">
    <source>
        <dbReference type="ARBA" id="ARBA00005586"/>
    </source>
</evidence>
<reference evidence="20 21" key="1">
    <citation type="submission" date="2018-03" db="EMBL/GenBank/DDBJ databases">
        <title>Draft genome sequence of Rohu Carp (Labeo rohita).</title>
        <authorList>
            <person name="Das P."/>
            <person name="Kushwaha B."/>
            <person name="Joshi C.G."/>
            <person name="Kumar D."/>
            <person name="Nagpure N.S."/>
            <person name="Sahoo L."/>
            <person name="Das S.P."/>
            <person name="Bit A."/>
            <person name="Patnaik S."/>
            <person name="Meher P.K."/>
            <person name="Jayasankar P."/>
            <person name="Koringa P.G."/>
            <person name="Patel N.V."/>
            <person name="Hinsu A.T."/>
            <person name="Kumar R."/>
            <person name="Pandey M."/>
            <person name="Agarwal S."/>
            <person name="Srivastava S."/>
            <person name="Singh M."/>
            <person name="Iquebal M.A."/>
            <person name="Jaiswal S."/>
            <person name="Angadi U.B."/>
            <person name="Kumar N."/>
            <person name="Raza M."/>
            <person name="Shah T.M."/>
            <person name="Rai A."/>
            <person name="Jena J.K."/>
        </authorList>
    </citation>
    <scope>NUCLEOTIDE SEQUENCE [LARGE SCALE GENOMIC DNA]</scope>
    <source>
        <strain evidence="20">DASCIFA01</strain>
        <tissue evidence="20">Testis</tissue>
    </source>
</reference>
<dbReference type="EMBL" id="QBIY01011468">
    <property type="protein sequence ID" value="RXN31402.1"/>
    <property type="molecule type" value="Genomic_DNA"/>
</dbReference>
<dbReference type="GO" id="GO:0005654">
    <property type="term" value="C:nucleoplasm"/>
    <property type="evidence" value="ECO:0007669"/>
    <property type="project" value="UniProtKB-ARBA"/>
</dbReference>
<dbReference type="InterPro" id="IPR000980">
    <property type="entry name" value="SH2"/>
</dbReference>
<dbReference type="Pfam" id="PF00017">
    <property type="entry name" value="SH2"/>
    <property type="match status" value="4"/>
</dbReference>
<feature type="domain" description="SH2" evidence="19">
    <location>
        <begin position="1525"/>
        <end position="1631"/>
    </location>
</feature>
<dbReference type="SUPFAM" id="SSF48092">
    <property type="entry name" value="Transcription factor STAT-4 N-domain"/>
    <property type="match status" value="2"/>
</dbReference>
<dbReference type="STRING" id="84645.A0A498NHR6"/>
<evidence type="ECO:0000259" key="19">
    <source>
        <dbReference type="PROSITE" id="PS50001"/>
    </source>
</evidence>
<dbReference type="InterPro" id="IPR015988">
    <property type="entry name" value="STAT_TF_CC"/>
</dbReference>
<protein>
    <submittedName>
        <fullName evidence="20">Signal transducer and activator of transcription 4-like protein</fullName>
    </submittedName>
</protein>
<dbReference type="GO" id="GO:0009653">
    <property type="term" value="P:anatomical structure morphogenesis"/>
    <property type="evidence" value="ECO:0007669"/>
    <property type="project" value="UniProtKB-ARBA"/>
</dbReference>
<comment type="caution">
    <text evidence="20">The sequence shown here is derived from an EMBL/GenBank/DDBJ whole genome shotgun (WGS) entry which is preliminary data.</text>
</comment>
<name>A0A498NHR6_LABRO</name>
<dbReference type="InterPro" id="IPR036860">
    <property type="entry name" value="SH2_dom_sf"/>
</dbReference>
<evidence type="ECO:0000256" key="18">
    <source>
        <dbReference type="PROSITE-ProRule" id="PRU00191"/>
    </source>
</evidence>
<keyword evidence="8" id="KW-0013">ADP-ribosylation</keyword>
<organism evidence="20 21">
    <name type="scientific">Labeo rohita</name>
    <name type="common">Indian major carp</name>
    <name type="synonym">Cyprinus rohita</name>
    <dbReference type="NCBI Taxonomy" id="84645"/>
    <lineage>
        <taxon>Eukaryota</taxon>
        <taxon>Metazoa</taxon>
        <taxon>Chordata</taxon>
        <taxon>Craniata</taxon>
        <taxon>Vertebrata</taxon>
        <taxon>Euteleostomi</taxon>
        <taxon>Actinopterygii</taxon>
        <taxon>Neopterygii</taxon>
        <taxon>Teleostei</taxon>
        <taxon>Ostariophysi</taxon>
        <taxon>Cypriniformes</taxon>
        <taxon>Cyprinidae</taxon>
        <taxon>Labeoninae</taxon>
        <taxon>Labeonini</taxon>
        <taxon>Labeo</taxon>
    </lineage>
</organism>
<accession>A0A498NHR6</accession>
<dbReference type="Gene3D" id="1.20.1050.20">
    <property type="entry name" value="STAT transcription factor, all-alpha domain"/>
    <property type="match status" value="4"/>
</dbReference>
<evidence type="ECO:0000313" key="20">
    <source>
        <dbReference type="EMBL" id="RXN31402.1"/>
    </source>
</evidence>
<feature type="domain" description="SH2" evidence="19">
    <location>
        <begin position="2015"/>
        <end position="2107"/>
    </location>
</feature>
<feature type="domain" description="SH2" evidence="19">
    <location>
        <begin position="547"/>
        <end position="642"/>
    </location>
</feature>
<keyword evidence="22" id="KW-1267">Proteomics identification</keyword>
<dbReference type="InterPro" id="IPR012345">
    <property type="entry name" value="STAT_TF_DNA-bd_N"/>
</dbReference>
<dbReference type="InterPro" id="IPR008967">
    <property type="entry name" value="p53-like_TF_DNA-bd_sf"/>
</dbReference>
<evidence type="ECO:0000256" key="1">
    <source>
        <dbReference type="ARBA" id="ARBA00004123"/>
    </source>
</evidence>